<evidence type="ECO:0000313" key="6">
    <source>
        <dbReference type="Proteomes" id="UP000278843"/>
    </source>
</evidence>
<feature type="transmembrane region" description="Helical" evidence="1">
    <location>
        <begin position="42"/>
        <end position="60"/>
    </location>
</feature>
<sequence>MNKLTIQAPDGSNVKTLSPMYSITTLLFNFFVPLFRKDWKYFGIMLGSLFVFAVIATLLIPDDFLRPVGTAYNLFWAFFYNRLWIKDRVFTDGWVPADDASKALLDKTFPKNA</sequence>
<dbReference type="EMBL" id="BJYQ01000053">
    <property type="protein sequence ID" value="GEN96863.1"/>
    <property type="molecule type" value="Genomic_DNA"/>
</dbReference>
<protein>
    <submittedName>
        <fullName evidence="3">Uncharacterized protein</fullName>
    </submittedName>
</protein>
<dbReference type="OrthoDB" id="5233at2"/>
<keyword evidence="1" id="KW-0472">Membrane</keyword>
<accession>A0A0F2CWG1</accession>
<reference evidence="2 7" key="2">
    <citation type="submission" date="2019-07" db="EMBL/GenBank/DDBJ databases">
        <title>Whole genome shotgun sequence of Streptococcus oligofermentans NBRC 106105.</title>
        <authorList>
            <person name="Hosoyama A."/>
            <person name="Uohara A."/>
            <person name="Ohji S."/>
            <person name="Ichikawa N."/>
        </authorList>
    </citation>
    <scope>NUCLEOTIDE SEQUENCE [LARGE SCALE GENOMIC DNA]</scope>
    <source>
        <strain evidence="2 7">NBRC 106105</strain>
    </source>
</reference>
<evidence type="ECO:0000313" key="7">
    <source>
        <dbReference type="Proteomes" id="UP000321868"/>
    </source>
</evidence>
<dbReference type="AlphaFoldDB" id="A0A0F2CWG1"/>
<dbReference type="EMBL" id="RJPQ01000020">
    <property type="protein sequence ID" value="RSJ83253.1"/>
    <property type="molecule type" value="Genomic_DNA"/>
</dbReference>
<organism evidence="3 5">
    <name type="scientific">Streptococcus cristatus</name>
    <dbReference type="NCBI Taxonomy" id="45634"/>
    <lineage>
        <taxon>Bacteria</taxon>
        <taxon>Bacillati</taxon>
        <taxon>Bacillota</taxon>
        <taxon>Bacilli</taxon>
        <taxon>Lactobacillales</taxon>
        <taxon>Streptococcaceae</taxon>
        <taxon>Streptococcus</taxon>
    </lineage>
</organism>
<dbReference type="Proteomes" id="UP000321868">
    <property type="component" value="Unassembled WGS sequence"/>
</dbReference>
<evidence type="ECO:0000313" key="2">
    <source>
        <dbReference type="EMBL" id="GEN96863.1"/>
    </source>
</evidence>
<keyword evidence="1" id="KW-0812">Transmembrane</keyword>
<dbReference type="RefSeq" id="WP_015604705.1">
    <property type="nucleotide sequence ID" value="NZ_BJYQ01000053.1"/>
</dbReference>
<gene>
    <name evidence="4" type="ORF">D8790_09425</name>
    <name evidence="3" type="ORF">D8794_10690</name>
    <name evidence="2" type="ORF">SOL01_07370</name>
</gene>
<evidence type="ECO:0000313" key="5">
    <source>
        <dbReference type="Proteomes" id="UP000277890"/>
    </source>
</evidence>
<evidence type="ECO:0000256" key="1">
    <source>
        <dbReference type="SAM" id="Phobius"/>
    </source>
</evidence>
<proteinExistence type="predicted"/>
<evidence type="ECO:0000313" key="4">
    <source>
        <dbReference type="EMBL" id="RSJ93712.1"/>
    </source>
</evidence>
<evidence type="ECO:0000313" key="3">
    <source>
        <dbReference type="EMBL" id="RSJ83253.1"/>
    </source>
</evidence>
<dbReference type="EMBL" id="RJPU01000010">
    <property type="protein sequence ID" value="RSJ93712.1"/>
    <property type="molecule type" value="Genomic_DNA"/>
</dbReference>
<dbReference type="Proteomes" id="UP000278843">
    <property type="component" value="Unassembled WGS sequence"/>
</dbReference>
<keyword evidence="1" id="KW-1133">Transmembrane helix</keyword>
<dbReference type="Proteomes" id="UP000277890">
    <property type="component" value="Unassembled WGS sequence"/>
</dbReference>
<name>A0A0F2CWG1_STRCR</name>
<feature type="transmembrane region" description="Helical" evidence="1">
    <location>
        <begin position="18"/>
        <end position="35"/>
    </location>
</feature>
<comment type="caution">
    <text evidence="3">The sequence shown here is derived from an EMBL/GenBank/DDBJ whole genome shotgun (WGS) entry which is preliminary data.</text>
</comment>
<reference evidence="5 6" key="1">
    <citation type="submission" date="2018-11" db="EMBL/GenBank/DDBJ databases">
        <title>Species Designations Belie Phenotypic and Genotypic Heterogeneity in Oral Streptococci.</title>
        <authorList>
            <person name="Velsko I."/>
        </authorList>
    </citation>
    <scope>NUCLEOTIDE SEQUENCE [LARGE SCALE GENOMIC DNA]</scope>
    <source>
        <strain evidence="3 5">A54</strain>
        <strain evidence="4 6">BCC13</strain>
    </source>
</reference>